<reference evidence="1" key="1">
    <citation type="journal article" date="2010" name="Insect Mol. Biol.">
        <title>The draft genome sequence of Arsenophonus nasoniae, son-killer bacterium of Nasonia vitripennis, reveals genes associated with virulence and symbiosis.</title>
        <authorList>
            <person name="Wilkes T."/>
            <person name="Darby A.C."/>
            <person name="Choi J."/>
            <person name="Colborne J.K."/>
            <person name="Werren J.H."/>
            <person name="Hurst G.D.D."/>
        </authorList>
    </citation>
    <scope>NUCLEOTIDE SEQUENCE</scope>
</reference>
<name>D2TYR2_9GAMM</name>
<gene>
    <name evidence="1" type="ORF">ARN_12930</name>
</gene>
<organism evidence="1">
    <name type="scientific">Arsenophonus nasoniae</name>
    <name type="common">son-killer infecting Nasonia vitripennis</name>
    <dbReference type="NCBI Taxonomy" id="638"/>
    <lineage>
        <taxon>Bacteria</taxon>
        <taxon>Pseudomonadati</taxon>
        <taxon>Pseudomonadota</taxon>
        <taxon>Gammaproteobacteria</taxon>
        <taxon>Enterobacterales</taxon>
        <taxon>Morganellaceae</taxon>
        <taxon>Arsenophonus</taxon>
    </lineage>
</organism>
<dbReference type="EMBL" id="FN545185">
    <property type="protein sequence ID" value="CBA72585.1"/>
    <property type="molecule type" value="Genomic_DNA"/>
</dbReference>
<feature type="non-terminal residue" evidence="1">
    <location>
        <position position="1"/>
    </location>
</feature>
<dbReference type="AlphaFoldDB" id="D2TYR2"/>
<accession>D2TYR2</accession>
<sequence>NSLTHLFIKVFLVEYIFPIIKSGINMSQWIVFGTGKGIGYFLVQDGLQQGHQVITFIRNVKYKNTANTDWRASYFRRCLPI</sequence>
<evidence type="ECO:0000313" key="1">
    <source>
        <dbReference type="EMBL" id="CBA72585.1"/>
    </source>
</evidence>
<protein>
    <submittedName>
        <fullName evidence="1">Uncharacterized protein</fullName>
    </submittedName>
</protein>
<proteinExistence type="predicted"/>